<dbReference type="AlphaFoldDB" id="A0A495RET8"/>
<keyword evidence="1" id="KW-0235">DNA replication</keyword>
<dbReference type="PRINTS" id="PR00051">
    <property type="entry name" value="DNAA"/>
</dbReference>
<dbReference type="InterPro" id="IPR020591">
    <property type="entry name" value="Chromosome_initiator_DnaA-like"/>
</dbReference>
<evidence type="ECO:0000259" key="2">
    <source>
        <dbReference type="Pfam" id="PF00308"/>
    </source>
</evidence>
<feature type="domain" description="Hda lid" evidence="3">
    <location>
        <begin position="159"/>
        <end position="222"/>
    </location>
</feature>
<protein>
    <submittedName>
        <fullName evidence="4">Regulatory inactivation of DnaA Hda protein</fullName>
    </submittedName>
</protein>
<dbReference type="PANTHER" id="PTHR30050:SF5">
    <property type="entry name" value="DNAA REGULATORY INACTIVATOR HDA"/>
    <property type="match status" value="1"/>
</dbReference>
<dbReference type="NCBIfam" id="NF005982">
    <property type="entry name" value="PRK08084.1"/>
    <property type="match status" value="1"/>
</dbReference>
<reference evidence="4 5" key="1">
    <citation type="submission" date="2018-10" db="EMBL/GenBank/DDBJ databases">
        <title>Genomic Encyclopedia of Type Strains, Phase IV (KMG-IV): sequencing the most valuable type-strain genomes for metagenomic binning, comparative biology and taxonomic classification.</title>
        <authorList>
            <person name="Goeker M."/>
        </authorList>
    </citation>
    <scope>NUCLEOTIDE SEQUENCE [LARGE SCALE GENOMIC DNA]</scope>
    <source>
        <strain evidence="4 5">DSM 22228</strain>
    </source>
</reference>
<dbReference type="Pfam" id="PF22688">
    <property type="entry name" value="Hda_lid"/>
    <property type="match status" value="1"/>
</dbReference>
<dbReference type="InterPro" id="IPR027417">
    <property type="entry name" value="P-loop_NTPase"/>
</dbReference>
<dbReference type="SUPFAM" id="SSF52540">
    <property type="entry name" value="P-loop containing nucleoside triphosphate hydrolases"/>
    <property type="match status" value="1"/>
</dbReference>
<dbReference type="GO" id="GO:0006270">
    <property type="term" value="P:DNA replication initiation"/>
    <property type="evidence" value="ECO:0007669"/>
    <property type="project" value="TreeGrafter"/>
</dbReference>
<sequence length="225" mass="26110">MPVSLPDTETFTSFYTGDNILLLNYLKETLNKSDFYSLYIWSAFLSGKTHLLHASCHYLSLLDKKISYIPLEQHLFLEPNILLGLDDYDLVCLDNIDKIAGNRLWEEAIFDLFNRLIESNRSKLLITSNAPPKQVPFILPDLVSRLEWGQVYRLKELSDEDKLYSLQLRALLRGFELPTDVGLFLLKHVDRDMRTLSGLLDKLDKITITEQRKLTIPFIKTVFNL</sequence>
<comment type="similarity">
    <text evidence="1">Belongs to the DnaA family.</text>
</comment>
<gene>
    <name evidence="4" type="ORF">DES39_1256</name>
</gene>
<evidence type="ECO:0000313" key="5">
    <source>
        <dbReference type="Proteomes" id="UP000278542"/>
    </source>
</evidence>
<dbReference type="Gene3D" id="1.10.8.60">
    <property type="match status" value="1"/>
</dbReference>
<name>A0A495RET8_9GAMM</name>
<dbReference type="InterPro" id="IPR055199">
    <property type="entry name" value="Hda_lid"/>
</dbReference>
<dbReference type="Pfam" id="PF00308">
    <property type="entry name" value="Bac_DnaA"/>
    <property type="match status" value="1"/>
</dbReference>
<feature type="domain" description="Chromosomal replication initiator protein DnaA ATPAse" evidence="2">
    <location>
        <begin position="32"/>
        <end position="150"/>
    </location>
</feature>
<organism evidence="4 5">
    <name type="scientific">Orbus hercynius</name>
    <dbReference type="NCBI Taxonomy" id="593135"/>
    <lineage>
        <taxon>Bacteria</taxon>
        <taxon>Pseudomonadati</taxon>
        <taxon>Pseudomonadota</taxon>
        <taxon>Gammaproteobacteria</taxon>
        <taxon>Orbales</taxon>
        <taxon>Orbaceae</taxon>
        <taxon>Orbus</taxon>
    </lineage>
</organism>
<keyword evidence="5" id="KW-1185">Reference proteome</keyword>
<evidence type="ECO:0000313" key="4">
    <source>
        <dbReference type="EMBL" id="RKS85840.1"/>
    </source>
</evidence>
<dbReference type="NCBIfam" id="TIGR03420">
    <property type="entry name" value="DnaA_homol_Hda"/>
    <property type="match status" value="1"/>
</dbReference>
<dbReference type="GO" id="GO:0032297">
    <property type="term" value="P:negative regulation of DNA-templated DNA replication initiation"/>
    <property type="evidence" value="ECO:0007669"/>
    <property type="project" value="InterPro"/>
</dbReference>
<dbReference type="PANTHER" id="PTHR30050">
    <property type="entry name" value="CHROMOSOMAL REPLICATION INITIATOR PROTEIN DNAA"/>
    <property type="match status" value="1"/>
</dbReference>
<proteinExistence type="inferred from homology"/>
<comment type="caution">
    <text evidence="4">The sequence shown here is derived from an EMBL/GenBank/DDBJ whole genome shotgun (WGS) entry which is preliminary data.</text>
</comment>
<dbReference type="EMBL" id="RBWY01000002">
    <property type="protein sequence ID" value="RKS85840.1"/>
    <property type="molecule type" value="Genomic_DNA"/>
</dbReference>
<evidence type="ECO:0000259" key="3">
    <source>
        <dbReference type="Pfam" id="PF22688"/>
    </source>
</evidence>
<dbReference type="Proteomes" id="UP000278542">
    <property type="component" value="Unassembled WGS sequence"/>
</dbReference>
<dbReference type="InterPro" id="IPR017788">
    <property type="entry name" value="Hda"/>
</dbReference>
<dbReference type="InterPro" id="IPR013317">
    <property type="entry name" value="DnaA_dom"/>
</dbReference>
<evidence type="ECO:0000256" key="1">
    <source>
        <dbReference type="RuleBase" id="RU004227"/>
    </source>
</evidence>
<accession>A0A495RET8</accession>
<dbReference type="Gene3D" id="3.40.50.300">
    <property type="entry name" value="P-loop containing nucleotide triphosphate hydrolases"/>
    <property type="match status" value="1"/>
</dbReference>